<reference evidence="3" key="1">
    <citation type="journal article" date="2014" name="Science">
        <title>The coffee genome provides insight into the convergent evolution of caffeine biosynthesis.</title>
        <authorList>
            <person name="Denoeud F."/>
            <person name="Carretero-Paulet L."/>
            <person name="Dereeper A."/>
            <person name="Droc G."/>
            <person name="Guyot R."/>
            <person name="Pietrella M."/>
            <person name="Zheng C."/>
            <person name="Alberti A."/>
            <person name="Anthony F."/>
            <person name="Aprea G."/>
            <person name="Aury J.M."/>
            <person name="Bento P."/>
            <person name="Bernard M."/>
            <person name="Bocs S."/>
            <person name="Campa C."/>
            <person name="Cenci A."/>
            <person name="Combes M.C."/>
            <person name="Crouzillat D."/>
            <person name="Da Silva C."/>
            <person name="Daddiego L."/>
            <person name="De Bellis F."/>
            <person name="Dussert S."/>
            <person name="Garsmeur O."/>
            <person name="Gayraud T."/>
            <person name="Guignon V."/>
            <person name="Jahn K."/>
            <person name="Jamilloux V."/>
            <person name="Joet T."/>
            <person name="Labadie K."/>
            <person name="Lan T."/>
            <person name="Leclercq J."/>
            <person name="Lepelley M."/>
            <person name="Leroy T."/>
            <person name="Li L.T."/>
            <person name="Librado P."/>
            <person name="Lopez L."/>
            <person name="Munoz A."/>
            <person name="Noel B."/>
            <person name="Pallavicini A."/>
            <person name="Perrotta G."/>
            <person name="Poncet V."/>
            <person name="Pot D."/>
            <person name="Priyono X."/>
            <person name="Rigoreau M."/>
            <person name="Rouard M."/>
            <person name="Rozas J."/>
            <person name="Tranchant-Dubreuil C."/>
            <person name="VanBuren R."/>
            <person name="Zhang Q."/>
            <person name="Andrade A.C."/>
            <person name="Argout X."/>
            <person name="Bertrand B."/>
            <person name="de Kochko A."/>
            <person name="Graziosi G."/>
            <person name="Henry R.J."/>
            <person name="Jayarama X."/>
            <person name="Ming R."/>
            <person name="Nagai C."/>
            <person name="Rounsley S."/>
            <person name="Sankoff D."/>
            <person name="Giuliano G."/>
            <person name="Albert V.A."/>
            <person name="Wincker P."/>
            <person name="Lashermes P."/>
        </authorList>
    </citation>
    <scope>NUCLEOTIDE SEQUENCE [LARGE SCALE GENOMIC DNA]</scope>
    <source>
        <strain evidence="3">cv. DH200-94</strain>
    </source>
</reference>
<evidence type="ECO:0000313" key="3">
    <source>
        <dbReference type="Proteomes" id="UP000295252"/>
    </source>
</evidence>
<name>A0A068UVC0_COFCA</name>
<dbReference type="PANTHER" id="PTHR19229:SF211">
    <property type="entry name" value="ABC TRANSPORTER A FAMILY MEMBER 7-LIKE ISOFORM X1"/>
    <property type="match status" value="1"/>
</dbReference>
<keyword evidence="3" id="KW-1185">Reference proteome</keyword>
<evidence type="ECO:0000313" key="2">
    <source>
        <dbReference type="EMBL" id="CDP12366.1"/>
    </source>
</evidence>
<feature type="non-terminal residue" evidence="2">
    <location>
        <position position="1"/>
    </location>
</feature>
<organism evidence="2 3">
    <name type="scientific">Coffea canephora</name>
    <name type="common">Robusta coffee</name>
    <dbReference type="NCBI Taxonomy" id="49390"/>
    <lineage>
        <taxon>Eukaryota</taxon>
        <taxon>Viridiplantae</taxon>
        <taxon>Streptophyta</taxon>
        <taxon>Embryophyta</taxon>
        <taxon>Tracheophyta</taxon>
        <taxon>Spermatophyta</taxon>
        <taxon>Magnoliopsida</taxon>
        <taxon>eudicotyledons</taxon>
        <taxon>Gunneridae</taxon>
        <taxon>Pentapetalae</taxon>
        <taxon>asterids</taxon>
        <taxon>lamiids</taxon>
        <taxon>Gentianales</taxon>
        <taxon>Rubiaceae</taxon>
        <taxon>Ixoroideae</taxon>
        <taxon>Gardenieae complex</taxon>
        <taxon>Bertiereae - Coffeeae clade</taxon>
        <taxon>Coffeeae</taxon>
        <taxon>Coffea</taxon>
    </lineage>
</organism>
<keyword evidence="1" id="KW-1133">Transmembrane helix</keyword>
<dbReference type="SUPFAM" id="SSF52540">
    <property type="entry name" value="P-loop containing nucleoside triphosphate hydrolases"/>
    <property type="match status" value="1"/>
</dbReference>
<dbReference type="GO" id="GO:0005319">
    <property type="term" value="F:lipid transporter activity"/>
    <property type="evidence" value="ECO:0007669"/>
    <property type="project" value="TreeGrafter"/>
</dbReference>
<keyword evidence="1" id="KW-0472">Membrane</keyword>
<accession>A0A068UVC0</accession>
<protein>
    <submittedName>
        <fullName evidence="2">Uncharacterized protein</fullName>
    </submittedName>
</protein>
<dbReference type="InParanoid" id="A0A068UVC0"/>
<sequence>LSRLSDDRTNKAKLWHSMYWGLDLRIQVNAIQSTIGVCPQDDLLWDTLTGREKHLNFYERLKNLRGANLSQVIQILVQIKTDYFDLSGAKVEYYFCLSVSLFVVLHYPYLLFFFLFFPSLLSKQQNRVEIKHVTTYVFALISAHSMEEAEHLCDPIGILFDGSFQCLGSPDEVVLMLLLVFLRILTSKVPNSKAIISIHSLSPNAKQT</sequence>
<dbReference type="GO" id="GO:0140359">
    <property type="term" value="F:ABC-type transporter activity"/>
    <property type="evidence" value="ECO:0007669"/>
    <property type="project" value="InterPro"/>
</dbReference>
<dbReference type="Proteomes" id="UP000295252">
    <property type="component" value="Chromosome VI"/>
</dbReference>
<dbReference type="EMBL" id="HG739147">
    <property type="protein sequence ID" value="CDP12366.1"/>
    <property type="molecule type" value="Genomic_DNA"/>
</dbReference>
<dbReference type="GO" id="GO:0016020">
    <property type="term" value="C:membrane"/>
    <property type="evidence" value="ECO:0007669"/>
    <property type="project" value="InterPro"/>
</dbReference>
<dbReference type="STRING" id="49390.A0A068UVC0"/>
<feature type="transmembrane region" description="Helical" evidence="1">
    <location>
        <begin position="91"/>
        <end position="117"/>
    </location>
</feature>
<gene>
    <name evidence="2" type="ORF">GSCOC_T00035861001</name>
</gene>
<proteinExistence type="predicted"/>
<keyword evidence="1" id="KW-0812">Transmembrane</keyword>
<dbReference type="PhylomeDB" id="A0A068UVC0"/>
<dbReference type="AlphaFoldDB" id="A0A068UVC0"/>
<dbReference type="PANTHER" id="PTHR19229">
    <property type="entry name" value="ATP-BINDING CASSETTE TRANSPORTER SUBFAMILY A ABCA"/>
    <property type="match status" value="1"/>
</dbReference>
<evidence type="ECO:0000256" key="1">
    <source>
        <dbReference type="SAM" id="Phobius"/>
    </source>
</evidence>
<dbReference type="InterPro" id="IPR026082">
    <property type="entry name" value="ABCA"/>
</dbReference>
<dbReference type="InterPro" id="IPR027417">
    <property type="entry name" value="P-loop_NTPase"/>
</dbReference>